<name>A0A399R6J0_9PROT</name>
<evidence type="ECO:0000313" key="1">
    <source>
        <dbReference type="EMBL" id="RIJ26383.1"/>
    </source>
</evidence>
<comment type="caution">
    <text evidence="1">The sequence shown here is derived from an EMBL/GenBank/DDBJ whole genome shotgun (WGS) entry which is preliminary data.</text>
</comment>
<reference evidence="1 2" key="1">
    <citation type="submission" date="2018-08" db="EMBL/GenBank/DDBJ databases">
        <title>Henriciella mobilis sp. nov., isolated from seawater.</title>
        <authorList>
            <person name="Cheng H."/>
            <person name="Wu Y.-H."/>
            <person name="Xu X.-W."/>
            <person name="Guo L.-L."/>
        </authorList>
    </citation>
    <scope>NUCLEOTIDE SEQUENCE [LARGE SCALE GENOMIC DNA]</scope>
    <source>
        <strain evidence="1 2">JN25</strain>
    </source>
</reference>
<organism evidence="1 2">
    <name type="scientific">Henriciella mobilis</name>
    <dbReference type="NCBI Taxonomy" id="2305467"/>
    <lineage>
        <taxon>Bacteria</taxon>
        <taxon>Pseudomonadati</taxon>
        <taxon>Pseudomonadota</taxon>
        <taxon>Alphaproteobacteria</taxon>
        <taxon>Hyphomonadales</taxon>
        <taxon>Hyphomonadaceae</taxon>
        <taxon>Henriciella</taxon>
    </lineage>
</organism>
<gene>
    <name evidence="1" type="ORF">D1223_15455</name>
</gene>
<sequence length="68" mass="7668">MDSISAVLAVMVKELFSTLLRPSFYGHLTKTRKGKSRRTTSIEVAVPGIFQVKRSVSEISEWDDSEHN</sequence>
<dbReference type="AlphaFoldDB" id="A0A399R6J0"/>
<dbReference type="Proteomes" id="UP000266385">
    <property type="component" value="Unassembled WGS sequence"/>
</dbReference>
<dbReference type="RefSeq" id="WP_119377346.1">
    <property type="nucleotide sequence ID" value="NZ_QWFX01000016.1"/>
</dbReference>
<keyword evidence="2" id="KW-1185">Reference proteome</keyword>
<dbReference type="EMBL" id="QWFX01000016">
    <property type="protein sequence ID" value="RIJ26383.1"/>
    <property type="molecule type" value="Genomic_DNA"/>
</dbReference>
<protein>
    <submittedName>
        <fullName evidence="1">Uncharacterized protein</fullName>
    </submittedName>
</protein>
<evidence type="ECO:0000313" key="2">
    <source>
        <dbReference type="Proteomes" id="UP000266385"/>
    </source>
</evidence>
<accession>A0A399R6J0</accession>
<proteinExistence type="predicted"/>